<reference evidence="4" key="1">
    <citation type="submission" date="2016-06" db="UniProtKB">
        <authorList>
            <consortium name="WormBaseParasite"/>
        </authorList>
    </citation>
    <scope>IDENTIFICATION</scope>
</reference>
<dbReference type="SUPFAM" id="SSF54695">
    <property type="entry name" value="POZ domain"/>
    <property type="match status" value="1"/>
</dbReference>
<dbReference type="WBParaSite" id="OFLC_0000836601-mRNA-1">
    <property type="protein sequence ID" value="OFLC_0000836601-mRNA-1"/>
    <property type="gene ID" value="OFLC_0000836601"/>
</dbReference>
<dbReference type="Proteomes" id="UP000267606">
    <property type="component" value="Unassembled WGS sequence"/>
</dbReference>
<organism evidence="4">
    <name type="scientific">Onchocerca flexuosa</name>
    <dbReference type="NCBI Taxonomy" id="387005"/>
    <lineage>
        <taxon>Eukaryota</taxon>
        <taxon>Metazoa</taxon>
        <taxon>Ecdysozoa</taxon>
        <taxon>Nematoda</taxon>
        <taxon>Chromadorea</taxon>
        <taxon>Rhabditida</taxon>
        <taxon>Spirurina</taxon>
        <taxon>Spiruromorpha</taxon>
        <taxon>Filarioidea</taxon>
        <taxon>Onchocercidae</taxon>
        <taxon>Onchocerca</taxon>
    </lineage>
</organism>
<reference evidence="2 3" key="2">
    <citation type="submission" date="2018-11" db="EMBL/GenBank/DDBJ databases">
        <authorList>
            <consortium name="Pathogen Informatics"/>
        </authorList>
    </citation>
    <scope>NUCLEOTIDE SEQUENCE [LARGE SCALE GENOMIC DNA]</scope>
</reference>
<name>A0A183HLK5_9BILA</name>
<feature type="domain" description="BTB" evidence="1">
    <location>
        <begin position="160"/>
        <end position="201"/>
    </location>
</feature>
<dbReference type="Gene3D" id="3.30.710.10">
    <property type="entry name" value="Potassium Channel Kv1.1, Chain A"/>
    <property type="match status" value="1"/>
</dbReference>
<dbReference type="EMBL" id="UZAJ01009403">
    <property type="protein sequence ID" value="VDO55328.1"/>
    <property type="molecule type" value="Genomic_DNA"/>
</dbReference>
<keyword evidence="3" id="KW-1185">Reference proteome</keyword>
<dbReference type="InterPro" id="IPR011333">
    <property type="entry name" value="SKP1/BTB/POZ_sf"/>
</dbReference>
<evidence type="ECO:0000313" key="4">
    <source>
        <dbReference type="WBParaSite" id="OFLC_0000836601-mRNA-1"/>
    </source>
</evidence>
<dbReference type="PROSITE" id="PS50097">
    <property type="entry name" value="BTB"/>
    <property type="match status" value="1"/>
</dbReference>
<evidence type="ECO:0000313" key="3">
    <source>
        <dbReference type="Proteomes" id="UP000267606"/>
    </source>
</evidence>
<dbReference type="Pfam" id="PF00651">
    <property type="entry name" value="BTB"/>
    <property type="match status" value="1"/>
</dbReference>
<accession>A0A183HLK5</accession>
<evidence type="ECO:0000313" key="2">
    <source>
        <dbReference type="EMBL" id="VDO55328.1"/>
    </source>
</evidence>
<protein>
    <submittedName>
        <fullName evidence="4">BTB domain-containing protein</fullName>
    </submittedName>
</protein>
<dbReference type="PANTHER" id="PTHR22427">
    <property type="entry name" value="GH15728P"/>
    <property type="match status" value="1"/>
</dbReference>
<sequence>MTSFQELAVTESPMFASLSSSELRGSCSTSIRQDSTERLSKEYVPSPSFICMNKFSETSDNNTPTSDNTSVEFVQKKQIFQMFVGLEDDASPVMWQSAPEPESIRGRAIMAKRLSMTSLNSLTSIDLTPNHEVSMSTADKTPSCKLAADLLNMYLNNIDTDVIIKTDNGELFAHRCILSATCPYFKDHLVNRQYECIELKG</sequence>
<proteinExistence type="predicted"/>
<dbReference type="AlphaFoldDB" id="A0A183HLK5"/>
<dbReference type="PANTHER" id="PTHR22427:SF7">
    <property type="entry name" value="GH15728P"/>
    <property type="match status" value="1"/>
</dbReference>
<gene>
    <name evidence="2" type="ORF">OFLC_LOCUS8367</name>
</gene>
<evidence type="ECO:0000259" key="1">
    <source>
        <dbReference type="PROSITE" id="PS50097"/>
    </source>
</evidence>
<dbReference type="STRING" id="387005.A0A183HLK5"/>
<dbReference type="InterPro" id="IPR000210">
    <property type="entry name" value="BTB/POZ_dom"/>
</dbReference>